<proteinExistence type="predicted"/>
<organism evidence="2 3">
    <name type="scientific">Talaromyces atroroseus</name>
    <dbReference type="NCBI Taxonomy" id="1441469"/>
    <lineage>
        <taxon>Eukaryota</taxon>
        <taxon>Fungi</taxon>
        <taxon>Dikarya</taxon>
        <taxon>Ascomycota</taxon>
        <taxon>Pezizomycotina</taxon>
        <taxon>Eurotiomycetes</taxon>
        <taxon>Eurotiomycetidae</taxon>
        <taxon>Eurotiales</taxon>
        <taxon>Trichocomaceae</taxon>
        <taxon>Talaromyces</taxon>
        <taxon>Talaromyces sect. Trachyspermi</taxon>
    </lineage>
</organism>
<dbReference type="InterPro" id="IPR029062">
    <property type="entry name" value="Class_I_gatase-like"/>
</dbReference>
<protein>
    <recommendedName>
        <fullName evidence="1">DJ-1/PfpI domain-containing protein</fullName>
    </recommendedName>
</protein>
<dbReference type="Pfam" id="PF01965">
    <property type="entry name" value="DJ-1_PfpI"/>
    <property type="match status" value="1"/>
</dbReference>
<name>A0A225A7P9_TALAT</name>
<dbReference type="RefSeq" id="XP_020116693.1">
    <property type="nucleotide sequence ID" value="XM_020263158.1"/>
</dbReference>
<keyword evidence="3" id="KW-1185">Reference proteome</keyword>
<dbReference type="PANTHER" id="PTHR43130">
    <property type="entry name" value="ARAC-FAMILY TRANSCRIPTIONAL REGULATOR"/>
    <property type="match status" value="1"/>
</dbReference>
<feature type="domain" description="DJ-1/PfpI" evidence="1">
    <location>
        <begin position="35"/>
        <end position="194"/>
    </location>
</feature>
<dbReference type="Proteomes" id="UP000214365">
    <property type="component" value="Unassembled WGS sequence"/>
</dbReference>
<dbReference type="EMBL" id="LFMY01000014">
    <property type="protein sequence ID" value="OKL56572.1"/>
    <property type="molecule type" value="Genomic_DNA"/>
</dbReference>
<dbReference type="SUPFAM" id="SSF52317">
    <property type="entry name" value="Class I glutamine amidotransferase-like"/>
    <property type="match status" value="1"/>
</dbReference>
<dbReference type="STRING" id="1441469.A0A225A7P9"/>
<dbReference type="PANTHER" id="PTHR43130:SF15">
    <property type="entry name" value="THIJ_PFPI FAMILY PROTEIN (AFU_ORTHOLOGUE AFUA_5G14240)"/>
    <property type="match status" value="1"/>
</dbReference>
<dbReference type="AlphaFoldDB" id="A0A225A7P9"/>
<sequence length="224" mass="24628">MSSPTHPVHWAIAVFPGFQALDAFGPLDILNLVARYHKIELSVIAASLEPVSTNLALVFPDKQDVWNPAGSNCGQSIVPTHTFDSPPEKIEVLIVPGGGGTRSPHSSGPVIDFIKKIYPSLGYLLTVCTGSGLAARAGVLNGMRATSNKRSWEEVTALSQEPEWVHRARWVHNENIWSSSGISAGIDMMFAYVESIWGKKFTDSIAKRMEYVRNEHWDNDPFVV</sequence>
<dbReference type="Gene3D" id="3.40.50.880">
    <property type="match status" value="1"/>
</dbReference>
<evidence type="ECO:0000313" key="2">
    <source>
        <dbReference type="EMBL" id="OKL56572.1"/>
    </source>
</evidence>
<dbReference type="GeneID" id="31007821"/>
<dbReference type="CDD" id="cd03139">
    <property type="entry name" value="GATase1_PfpI_2"/>
    <property type="match status" value="1"/>
</dbReference>
<evidence type="ECO:0000259" key="1">
    <source>
        <dbReference type="Pfam" id="PF01965"/>
    </source>
</evidence>
<dbReference type="OrthoDB" id="543156at2759"/>
<dbReference type="InterPro" id="IPR002818">
    <property type="entry name" value="DJ-1/PfpI"/>
</dbReference>
<evidence type="ECO:0000313" key="3">
    <source>
        <dbReference type="Proteomes" id="UP000214365"/>
    </source>
</evidence>
<dbReference type="InterPro" id="IPR052158">
    <property type="entry name" value="INH-QAR"/>
</dbReference>
<comment type="caution">
    <text evidence="2">The sequence shown here is derived from an EMBL/GenBank/DDBJ whole genome shotgun (WGS) entry which is preliminary data.</text>
</comment>
<accession>A0A225A7P9</accession>
<gene>
    <name evidence="2" type="ORF">UA08_08065</name>
</gene>
<reference evidence="2 3" key="1">
    <citation type="submission" date="2015-06" db="EMBL/GenBank/DDBJ databases">
        <title>Talaromyces atroroseus IBT 11181 draft genome.</title>
        <authorList>
            <person name="Rasmussen K.B."/>
            <person name="Rasmussen S."/>
            <person name="Petersen B."/>
            <person name="Sicheritz-Ponten T."/>
            <person name="Mortensen U.H."/>
            <person name="Thrane U."/>
        </authorList>
    </citation>
    <scope>NUCLEOTIDE SEQUENCE [LARGE SCALE GENOMIC DNA]</scope>
    <source>
        <strain evidence="2 3">IBT 11181</strain>
    </source>
</reference>